<organism evidence="1">
    <name type="scientific">uncultured Caudovirales phage</name>
    <dbReference type="NCBI Taxonomy" id="2100421"/>
    <lineage>
        <taxon>Viruses</taxon>
        <taxon>Duplodnaviria</taxon>
        <taxon>Heunggongvirae</taxon>
        <taxon>Uroviricota</taxon>
        <taxon>Caudoviricetes</taxon>
        <taxon>Peduoviridae</taxon>
        <taxon>Maltschvirus</taxon>
        <taxon>Maltschvirus maltsch</taxon>
    </lineage>
</organism>
<protein>
    <submittedName>
        <fullName evidence="1">Uncharacterized protein</fullName>
    </submittedName>
</protein>
<proteinExistence type="predicted"/>
<evidence type="ECO:0000313" key="1">
    <source>
        <dbReference type="EMBL" id="CAB4198797.1"/>
    </source>
</evidence>
<dbReference type="EMBL" id="LR797273">
    <property type="protein sequence ID" value="CAB4198797.1"/>
    <property type="molecule type" value="Genomic_DNA"/>
</dbReference>
<reference evidence="1" key="1">
    <citation type="submission" date="2020-05" db="EMBL/GenBank/DDBJ databases">
        <authorList>
            <person name="Chiriac C."/>
            <person name="Salcher M."/>
            <person name="Ghai R."/>
            <person name="Kavagutti S V."/>
        </authorList>
    </citation>
    <scope>NUCLEOTIDE SEQUENCE</scope>
</reference>
<sequence length="83" mass="8870">MRPVTATPRHEEMRLAVIAAMRPFDDVPAIEQLAVLAVFVGQLVALQDSTKYTGDMIMALLASNIEMGNANAITGVAMGVIKL</sequence>
<gene>
    <name evidence="1" type="ORF">UFOVP1324_24</name>
</gene>
<name>A0A6J5RWT6_9CAUD</name>
<accession>A0A6J5RWT6</accession>